<dbReference type="Gene3D" id="2.170.130.10">
    <property type="entry name" value="TonB-dependent receptor, plug domain"/>
    <property type="match status" value="1"/>
</dbReference>
<dbReference type="Proteomes" id="UP000095552">
    <property type="component" value="Unassembled WGS sequence"/>
</dbReference>
<dbReference type="InterPro" id="IPR012910">
    <property type="entry name" value="Plug_dom"/>
</dbReference>
<comment type="subcellular location">
    <subcellularLocation>
        <location evidence="1">Cell outer membrane</location>
        <topology evidence="1">Multi-pass membrane protein</topology>
    </subcellularLocation>
</comment>
<dbReference type="Gene3D" id="2.60.40.1120">
    <property type="entry name" value="Carboxypeptidase-like, regulatory domain"/>
    <property type="match status" value="1"/>
</dbReference>
<keyword evidence="1" id="KW-0812">Transmembrane</keyword>
<accession>A0A1E5SYB0</accession>
<dbReference type="AlphaFoldDB" id="A0A1E5SYB0"/>
<proteinExistence type="inferred from homology"/>
<dbReference type="NCBIfam" id="TIGR04056">
    <property type="entry name" value="OMP_RagA_SusC"/>
    <property type="match status" value="1"/>
</dbReference>
<evidence type="ECO:0000313" key="4">
    <source>
        <dbReference type="Proteomes" id="UP000095552"/>
    </source>
</evidence>
<keyword evidence="1" id="KW-0813">Transport</keyword>
<evidence type="ECO:0000313" key="3">
    <source>
        <dbReference type="EMBL" id="OEK04124.1"/>
    </source>
</evidence>
<keyword evidence="1" id="KW-1134">Transmembrane beta strand</keyword>
<dbReference type="InterPro" id="IPR023996">
    <property type="entry name" value="TonB-dep_OMP_SusC/RagA"/>
</dbReference>
<keyword evidence="1" id="KW-0998">Cell outer membrane</keyword>
<dbReference type="PROSITE" id="PS52016">
    <property type="entry name" value="TONB_DEPENDENT_REC_3"/>
    <property type="match status" value="1"/>
</dbReference>
<keyword evidence="4" id="KW-1185">Reference proteome</keyword>
<evidence type="ECO:0000259" key="2">
    <source>
        <dbReference type="Pfam" id="PF07715"/>
    </source>
</evidence>
<dbReference type="InterPro" id="IPR037066">
    <property type="entry name" value="Plug_dom_sf"/>
</dbReference>
<sequence>MLLQMILISSIFANTTSAQSIREYKVSLELREASIAQTLTNLESLTPFKFFYKKKDIKKGVRISLPKGEYTVADILESISQKAALNFKQIDKSISVAQISKNSTSPTDRVTVVEQVVQTITGRVVSSEDNEPLVGVNVFLKGTTNGTQTDLDGKYSLNVPDEGGTLVFRYIGFETREEVIGTRAVINVVINPDTKNLGEVIVTGVAAATPREKLSFSVASLSAETLTKAPATNAGNALVGKVAGLRIAPSDVPGQGPQILLRGATNLRTGNGPLILLDGAILEGSLSDVNVQDIERYEILKGASAATLYGSRAANGVIAIYTRSGSNLDVGQTRVFFRSEVRSENTYKGRHPEKARFHNKQVDANGDIITDADGLALDRNPSINEVPFSRYRDHLEDFFNGSTSLTNYVRLSNRTANGSVSVSFEQQNASGGIDLHEGNRRYNFSLAMDQNFSDRFELKIRSKYIWDRDDTRPRNIGSLIFASPDADWFAPNEEDGSPFNYDANSFILDSFFNPFYVLSNNESERVRKRFISSAQADLQITDDLKFTGVFGFDTRQDNSTNFQNPGYLAVVGDPGQGDIDRGFAQTFAINASGALTYVKKLGDVSLRSTLKYQYEDRQDEGFSVDADFLGLSNFNNLNATLADTSGLGYQFFSVTDTRNIQIRSDSYTFAVGGDYKDKYILDAVVRYDGSSLFGEDERWQWFSRVSGAYRITEDFDIPYFQELKLSASLGTAGGRPLFNDRFEIANVNNGLISFPQQLANPNLKPNITTETEFTLSGKFLDKFDFLASYSAQENRDQVLTVPISVAATGGRSTQVQNAATLSTNTFEFTLGYTAINKQDMGLNFDLVADRTKQTITEFNAPQVLAAGAGIWREGSELTQMYGRKYAKSLSDLTVDENGIVLNGQFAGLGNTSTLDDYEINDLGFVIPAGTQYTNDERVVPLVNADGEEEQELVIGNARPDLNLGLRSSFRYKNMNIYMLWEAQIGGDVYNSGLQALDRDGLGPDYDQADRPEGQRHWTAFRQSIYNGRRLNAEYVEDASHIRLREISVNYELGGPQLEKLGMTNVFNKIQFSFIANNLFLAAKYRGFDPTDGGINARFDGYGFPLIRTFSGSVALTF</sequence>
<reference evidence="3 4" key="1">
    <citation type="submission" date="2016-08" db="EMBL/GenBank/DDBJ databases">
        <title>Draft genome of Fabibacter sp. strain SK-8.</title>
        <authorList>
            <person name="Wong S.-K."/>
            <person name="Hamasaki K."/>
            <person name="Yoshizawa S."/>
        </authorList>
    </citation>
    <scope>NUCLEOTIDE SEQUENCE [LARGE SCALE GENOMIC DNA]</scope>
    <source>
        <strain evidence="3 4">SK-8</strain>
    </source>
</reference>
<dbReference type="STRING" id="1563681.BFP71_11600"/>
<dbReference type="GO" id="GO:0009279">
    <property type="term" value="C:cell outer membrane"/>
    <property type="evidence" value="ECO:0007669"/>
    <property type="project" value="UniProtKB-SubCell"/>
</dbReference>
<dbReference type="Pfam" id="PF07715">
    <property type="entry name" value="Plug"/>
    <property type="match status" value="1"/>
</dbReference>
<feature type="domain" description="TonB-dependent receptor plug" evidence="2">
    <location>
        <begin position="212"/>
        <end position="317"/>
    </location>
</feature>
<evidence type="ECO:0000256" key="1">
    <source>
        <dbReference type="PROSITE-ProRule" id="PRU01360"/>
    </source>
</evidence>
<comment type="similarity">
    <text evidence="1">Belongs to the TonB-dependent receptor family.</text>
</comment>
<dbReference type="Pfam" id="PF13715">
    <property type="entry name" value="CarbopepD_reg_2"/>
    <property type="match status" value="1"/>
</dbReference>
<dbReference type="InterPro" id="IPR008969">
    <property type="entry name" value="CarboxyPept-like_regulatory"/>
</dbReference>
<name>A0A1E5SYB0_9BACT</name>
<gene>
    <name evidence="3" type="ORF">BFP71_11600</name>
</gene>
<dbReference type="InterPro" id="IPR039426">
    <property type="entry name" value="TonB-dep_rcpt-like"/>
</dbReference>
<protein>
    <recommendedName>
        <fullName evidence="2">TonB-dependent receptor plug domain-containing protein</fullName>
    </recommendedName>
</protein>
<organism evidence="3 4">
    <name type="scientific">Roseivirga misakiensis</name>
    <dbReference type="NCBI Taxonomy" id="1563681"/>
    <lineage>
        <taxon>Bacteria</taxon>
        <taxon>Pseudomonadati</taxon>
        <taxon>Bacteroidota</taxon>
        <taxon>Cytophagia</taxon>
        <taxon>Cytophagales</taxon>
        <taxon>Roseivirgaceae</taxon>
        <taxon>Roseivirga</taxon>
    </lineage>
</organism>
<dbReference type="EMBL" id="MDGQ01000005">
    <property type="protein sequence ID" value="OEK04124.1"/>
    <property type="molecule type" value="Genomic_DNA"/>
</dbReference>
<comment type="caution">
    <text evidence="3">The sequence shown here is derived from an EMBL/GenBank/DDBJ whole genome shotgun (WGS) entry which is preliminary data.</text>
</comment>
<dbReference type="SUPFAM" id="SSF49464">
    <property type="entry name" value="Carboxypeptidase regulatory domain-like"/>
    <property type="match status" value="1"/>
</dbReference>
<keyword evidence="1" id="KW-0472">Membrane</keyword>
<dbReference type="SUPFAM" id="SSF56935">
    <property type="entry name" value="Porins"/>
    <property type="match status" value="1"/>
</dbReference>